<evidence type="ECO:0000313" key="6">
    <source>
        <dbReference type="Proteomes" id="UP000242847"/>
    </source>
</evidence>
<evidence type="ECO:0000256" key="2">
    <source>
        <dbReference type="ARBA" id="ARBA00034247"/>
    </source>
</evidence>
<dbReference type="Gene3D" id="3.30.70.270">
    <property type="match status" value="1"/>
</dbReference>
<feature type="domain" description="GGDEF" evidence="4">
    <location>
        <begin position="176"/>
        <end position="305"/>
    </location>
</feature>
<dbReference type="GO" id="GO:0043709">
    <property type="term" value="P:cell adhesion involved in single-species biofilm formation"/>
    <property type="evidence" value="ECO:0007669"/>
    <property type="project" value="TreeGrafter"/>
</dbReference>
<feature type="transmembrane region" description="Helical" evidence="3">
    <location>
        <begin position="108"/>
        <end position="125"/>
    </location>
</feature>
<dbReference type="PROSITE" id="PS50887">
    <property type="entry name" value="GGDEF"/>
    <property type="match status" value="1"/>
</dbReference>
<dbReference type="OrthoDB" id="5914567at2"/>
<dbReference type="NCBIfam" id="TIGR00254">
    <property type="entry name" value="GGDEF"/>
    <property type="match status" value="1"/>
</dbReference>
<gene>
    <name evidence="5" type="ORF">BXT89_04700</name>
</gene>
<dbReference type="GO" id="GO:0052621">
    <property type="term" value="F:diguanylate cyclase activity"/>
    <property type="evidence" value="ECO:0007669"/>
    <property type="project" value="UniProtKB-EC"/>
</dbReference>
<organism evidence="5 6">
    <name type="scientific">Halopseudomonas pachastrellae</name>
    <dbReference type="NCBI Taxonomy" id="254161"/>
    <lineage>
        <taxon>Bacteria</taxon>
        <taxon>Pseudomonadati</taxon>
        <taxon>Pseudomonadota</taxon>
        <taxon>Gammaproteobacteria</taxon>
        <taxon>Pseudomonadales</taxon>
        <taxon>Pseudomonadaceae</taxon>
        <taxon>Halopseudomonas</taxon>
    </lineage>
</organism>
<evidence type="ECO:0000256" key="3">
    <source>
        <dbReference type="SAM" id="Phobius"/>
    </source>
</evidence>
<reference evidence="5 6" key="1">
    <citation type="submission" date="2017-01" db="EMBL/GenBank/DDBJ databases">
        <title>Draft genome sequence of Pseudomonas pachastrellae type strain CCUG 46540T from a deep sea.</title>
        <authorList>
            <person name="Gomila M."/>
            <person name="Mulet M."/>
            <person name="Lalucat J."/>
            <person name="Garcia-Valdes E."/>
        </authorList>
    </citation>
    <scope>NUCLEOTIDE SEQUENCE [LARGE SCALE GENOMIC DNA]</scope>
    <source>
        <strain evidence="5 6">CCUG 46540</strain>
    </source>
</reference>
<dbReference type="InterPro" id="IPR029787">
    <property type="entry name" value="Nucleotide_cyclase"/>
</dbReference>
<dbReference type="PANTHER" id="PTHR45138">
    <property type="entry name" value="REGULATORY COMPONENTS OF SENSORY TRANSDUCTION SYSTEM"/>
    <property type="match status" value="1"/>
</dbReference>
<feature type="transmembrane region" description="Helical" evidence="3">
    <location>
        <begin position="12"/>
        <end position="29"/>
    </location>
</feature>
<keyword evidence="3" id="KW-0472">Membrane</keyword>
<protein>
    <recommendedName>
        <fullName evidence="1">diguanylate cyclase</fullName>
        <ecNumber evidence="1">2.7.7.65</ecNumber>
    </recommendedName>
</protein>
<dbReference type="RefSeq" id="WP_083725212.1">
    <property type="nucleotide sequence ID" value="NZ_FOUD01000007.1"/>
</dbReference>
<keyword evidence="3" id="KW-0812">Transmembrane</keyword>
<dbReference type="AlphaFoldDB" id="A0A1S8DJ59"/>
<keyword evidence="6" id="KW-1185">Reference proteome</keyword>
<dbReference type="EC" id="2.7.7.65" evidence="1"/>
<evidence type="ECO:0000259" key="4">
    <source>
        <dbReference type="PROSITE" id="PS50887"/>
    </source>
</evidence>
<evidence type="ECO:0000256" key="1">
    <source>
        <dbReference type="ARBA" id="ARBA00012528"/>
    </source>
</evidence>
<dbReference type="Proteomes" id="UP000242847">
    <property type="component" value="Unassembled WGS sequence"/>
</dbReference>
<dbReference type="GO" id="GO:1902201">
    <property type="term" value="P:negative regulation of bacterial-type flagellum-dependent cell motility"/>
    <property type="evidence" value="ECO:0007669"/>
    <property type="project" value="TreeGrafter"/>
</dbReference>
<dbReference type="Pfam" id="PF00990">
    <property type="entry name" value="GGDEF"/>
    <property type="match status" value="1"/>
</dbReference>
<comment type="catalytic activity">
    <reaction evidence="2">
        <text>2 GTP = 3',3'-c-di-GMP + 2 diphosphate</text>
        <dbReference type="Rhea" id="RHEA:24898"/>
        <dbReference type="ChEBI" id="CHEBI:33019"/>
        <dbReference type="ChEBI" id="CHEBI:37565"/>
        <dbReference type="ChEBI" id="CHEBI:58805"/>
        <dbReference type="EC" id="2.7.7.65"/>
    </reaction>
</comment>
<proteinExistence type="predicted"/>
<evidence type="ECO:0000313" key="5">
    <source>
        <dbReference type="EMBL" id="ONM45021.1"/>
    </source>
</evidence>
<dbReference type="EMBL" id="MUBC01000007">
    <property type="protein sequence ID" value="ONM45021.1"/>
    <property type="molecule type" value="Genomic_DNA"/>
</dbReference>
<dbReference type="InterPro" id="IPR000160">
    <property type="entry name" value="GGDEF_dom"/>
</dbReference>
<dbReference type="InterPro" id="IPR050469">
    <property type="entry name" value="Diguanylate_Cyclase"/>
</dbReference>
<dbReference type="InterPro" id="IPR043128">
    <property type="entry name" value="Rev_trsase/Diguanyl_cyclase"/>
</dbReference>
<dbReference type="STRING" id="254161.SAMN05216256_107111"/>
<dbReference type="SMART" id="SM00267">
    <property type="entry name" value="GGDEF"/>
    <property type="match status" value="1"/>
</dbReference>
<keyword evidence="3" id="KW-1133">Transmembrane helix</keyword>
<feature type="transmembrane region" description="Helical" evidence="3">
    <location>
        <begin position="71"/>
        <end position="88"/>
    </location>
</feature>
<accession>A0A1S8DJ59</accession>
<sequence length="305" mass="34434">MSSMFFLHRIKWIGLLLLANAGMVLYLSLGEIKPTAIWDWTDIAGEGGSALLVLLWTALMLKSRPAGRVTNLLFVGLACLFLSLWMDTLDEFVALPEAWVWDHWLESAPMPIGFVLLTIGIYHWHREQLAINAQMVNRERYFREHRHFDKVTPLADAGYLRSQLAQALPRSAAAQEPLSMLTIDLDDFNRVNARYGHQEGDRVLQLVCQLLLMSLRRHDLLCRLAGDRFAVVLPNTLEEQAQTMARELSQSIAHLACRSAQQGERIVLSATVVAVMARQDDAESLLQRSNLAMAHAKQALQLKRA</sequence>
<dbReference type="CDD" id="cd01949">
    <property type="entry name" value="GGDEF"/>
    <property type="match status" value="1"/>
</dbReference>
<name>A0A1S8DJ59_9GAMM</name>
<dbReference type="SUPFAM" id="SSF55073">
    <property type="entry name" value="Nucleotide cyclase"/>
    <property type="match status" value="1"/>
</dbReference>
<dbReference type="PANTHER" id="PTHR45138:SF9">
    <property type="entry name" value="DIGUANYLATE CYCLASE DGCM-RELATED"/>
    <property type="match status" value="1"/>
</dbReference>
<comment type="caution">
    <text evidence="5">The sequence shown here is derived from an EMBL/GenBank/DDBJ whole genome shotgun (WGS) entry which is preliminary data.</text>
</comment>
<feature type="transmembrane region" description="Helical" evidence="3">
    <location>
        <begin position="41"/>
        <end position="59"/>
    </location>
</feature>
<dbReference type="GO" id="GO:0005886">
    <property type="term" value="C:plasma membrane"/>
    <property type="evidence" value="ECO:0007669"/>
    <property type="project" value="TreeGrafter"/>
</dbReference>